<evidence type="ECO:0000313" key="3">
    <source>
        <dbReference type="Proteomes" id="UP000238356"/>
    </source>
</evidence>
<organism evidence="2 3">
    <name type="scientific">Nocardia nova</name>
    <dbReference type="NCBI Taxonomy" id="37330"/>
    <lineage>
        <taxon>Bacteria</taxon>
        <taxon>Bacillati</taxon>
        <taxon>Actinomycetota</taxon>
        <taxon>Actinomycetes</taxon>
        <taxon>Mycobacteriales</taxon>
        <taxon>Nocardiaceae</taxon>
        <taxon>Nocardia</taxon>
    </lineage>
</organism>
<feature type="non-terminal residue" evidence="2">
    <location>
        <position position="92"/>
    </location>
</feature>
<protein>
    <submittedName>
        <fullName evidence="2">AAA family ATPase</fullName>
    </submittedName>
</protein>
<name>A0A2S5ZV79_9NOCA</name>
<evidence type="ECO:0000256" key="1">
    <source>
        <dbReference type="SAM" id="MobiDB-lite"/>
    </source>
</evidence>
<sequence length="92" mass="9470">MTTYTPATATGAARLANGELRAMVARVLADNPGTEFGPRQISLVLGRSSGAIGNALDRLTGAGQAEQTNTQPRRYRATRTTATAAIGAAPAR</sequence>
<dbReference type="AlphaFoldDB" id="A0A2S5ZV79"/>
<feature type="compositionally biased region" description="Low complexity" evidence="1">
    <location>
        <begin position="78"/>
        <end position="92"/>
    </location>
</feature>
<dbReference type="EMBL" id="PSZD01000041">
    <property type="protein sequence ID" value="PPJ19734.1"/>
    <property type="molecule type" value="Genomic_DNA"/>
</dbReference>
<proteinExistence type="predicted"/>
<keyword evidence="3" id="KW-1185">Reference proteome</keyword>
<feature type="region of interest" description="Disordered" evidence="1">
    <location>
        <begin position="59"/>
        <end position="92"/>
    </location>
</feature>
<comment type="caution">
    <text evidence="2">The sequence shown here is derived from an EMBL/GenBank/DDBJ whole genome shotgun (WGS) entry which is preliminary data.</text>
</comment>
<accession>A0A2S5ZV79</accession>
<reference evidence="2 3" key="1">
    <citation type="submission" date="2018-02" db="EMBL/GenBank/DDBJ databases">
        <title>8 Nocardia nova and 1 Nocardia cyriacigeorgica strain used for evolution to TMP-SMX.</title>
        <authorList>
            <person name="Mehta H."/>
            <person name="Weng J."/>
            <person name="Shamoo Y."/>
        </authorList>
    </citation>
    <scope>NUCLEOTIDE SEQUENCE [LARGE SCALE GENOMIC DNA]</scope>
    <source>
        <strain evidence="2 3">BAA2227</strain>
    </source>
</reference>
<evidence type="ECO:0000313" key="2">
    <source>
        <dbReference type="EMBL" id="PPJ19734.1"/>
    </source>
</evidence>
<gene>
    <name evidence="2" type="ORF">C5F51_34930</name>
</gene>
<dbReference type="Proteomes" id="UP000238356">
    <property type="component" value="Unassembled WGS sequence"/>
</dbReference>